<feature type="transmembrane region" description="Helical" evidence="8">
    <location>
        <begin position="75"/>
        <end position="95"/>
    </location>
</feature>
<evidence type="ECO:0000256" key="2">
    <source>
        <dbReference type="ARBA" id="ARBA00005417"/>
    </source>
</evidence>
<dbReference type="InterPro" id="IPR036640">
    <property type="entry name" value="ABC1_TM_sf"/>
</dbReference>
<evidence type="ECO:0000313" key="12">
    <source>
        <dbReference type="Proteomes" id="UP000321638"/>
    </source>
</evidence>
<dbReference type="GO" id="GO:0016887">
    <property type="term" value="F:ATP hydrolysis activity"/>
    <property type="evidence" value="ECO:0007669"/>
    <property type="project" value="InterPro"/>
</dbReference>
<dbReference type="Pfam" id="PF00005">
    <property type="entry name" value="ABC_tran"/>
    <property type="match status" value="1"/>
</dbReference>
<proteinExistence type="inferred from homology"/>
<dbReference type="PANTHER" id="PTHR24221:SF248">
    <property type="entry name" value="ABC TRANSPORTER TRANSMEMBRANE REGION"/>
    <property type="match status" value="1"/>
</dbReference>
<protein>
    <submittedName>
        <fullName evidence="11">Type I secretion system permease/ATPase</fullName>
    </submittedName>
</protein>
<evidence type="ECO:0000256" key="7">
    <source>
        <dbReference type="ARBA" id="ARBA00023136"/>
    </source>
</evidence>
<dbReference type="GO" id="GO:0034040">
    <property type="term" value="F:ATPase-coupled lipid transmembrane transporter activity"/>
    <property type="evidence" value="ECO:0007669"/>
    <property type="project" value="TreeGrafter"/>
</dbReference>
<dbReference type="PROSITE" id="PS00211">
    <property type="entry name" value="ABC_TRANSPORTER_1"/>
    <property type="match status" value="1"/>
</dbReference>
<dbReference type="Proteomes" id="UP000321638">
    <property type="component" value="Unassembled WGS sequence"/>
</dbReference>
<keyword evidence="4" id="KW-0547">Nucleotide-binding</keyword>
<dbReference type="PROSITE" id="PS50929">
    <property type="entry name" value="ABC_TM1F"/>
    <property type="match status" value="1"/>
</dbReference>
<dbReference type="InterPro" id="IPR017871">
    <property type="entry name" value="ABC_transporter-like_CS"/>
</dbReference>
<dbReference type="InterPro" id="IPR039421">
    <property type="entry name" value="Type_1_exporter"/>
</dbReference>
<dbReference type="SMART" id="SM00382">
    <property type="entry name" value="AAA"/>
    <property type="match status" value="1"/>
</dbReference>
<comment type="caution">
    <text evidence="11">The sequence shown here is derived from an EMBL/GenBank/DDBJ whole genome shotgun (WGS) entry which is preliminary data.</text>
</comment>
<dbReference type="InterPro" id="IPR003439">
    <property type="entry name" value="ABC_transporter-like_ATP-bd"/>
</dbReference>
<dbReference type="Gene3D" id="3.40.50.300">
    <property type="entry name" value="P-loop containing nucleotide triphosphate hydrolases"/>
    <property type="match status" value="1"/>
</dbReference>
<dbReference type="AlphaFoldDB" id="A0A5C8PIF7"/>
<keyword evidence="5" id="KW-0067">ATP-binding</keyword>
<accession>A0A5C8PIF7</accession>
<evidence type="ECO:0000259" key="10">
    <source>
        <dbReference type="PROSITE" id="PS50929"/>
    </source>
</evidence>
<evidence type="ECO:0000256" key="4">
    <source>
        <dbReference type="ARBA" id="ARBA00022741"/>
    </source>
</evidence>
<keyword evidence="12" id="KW-1185">Reference proteome</keyword>
<organism evidence="11 12">
    <name type="scientific">Vineibacter terrae</name>
    <dbReference type="NCBI Taxonomy" id="2586908"/>
    <lineage>
        <taxon>Bacteria</taxon>
        <taxon>Pseudomonadati</taxon>
        <taxon>Pseudomonadota</taxon>
        <taxon>Alphaproteobacteria</taxon>
        <taxon>Hyphomicrobiales</taxon>
        <taxon>Vineibacter</taxon>
    </lineage>
</organism>
<sequence length="597" mass="62942">MFLPLPPFFPGRDSRSRRIPTVSHPSEQTLSRLRRATHMVLFWTFVVSAGLNLLMLTSPLYMLQVYDRVIAARHVDTLIYLTVMAVGALVVLGLLDHVRATVGLRLGAWLERELAGALIQATVTAPQASGINAGRGVPALRDLAVVRGLFAGGGIWPLLDAPWSILFYAVVFLIHPWLGWCGVAGGALLVMIAVANELAIRAQVREAGQSALRAMGEADAAVRNADALLAMGMLPQFVARWQRLNEAALVPQARAGGRTAALAALARLVRMSLQVASLALGAYLTIRGELTGGTMVAASIIVARAVAPPEQAIGAWRSIVAAQMAWQRVKALLRSGAGAVERIHLPRPAGTLVADKVSYAGGAARDPIIRQASFTLAAGESLAIVGPSGAGKTTLLRLLVGSLAPQLGAVRLDGAAIDSWALADKAHHVGYLPQDVELFNATVRDNIARFGDASDGAVVEAAILAGAHETILRLPQGYATMLGPDGVALSGGQRQRIGLARALFGDPRLVVLDEPNANLDPDGEQALIAALRALRQRRVSVVLVTHRLSLTAGIDKVLNLREGRVEAFGPRDELLPALVPATARGRLQSVATAAGSD</sequence>
<keyword evidence="7 8" id="KW-0472">Membrane</keyword>
<dbReference type="PANTHER" id="PTHR24221">
    <property type="entry name" value="ATP-BINDING CASSETTE SUB-FAMILY B"/>
    <property type="match status" value="1"/>
</dbReference>
<feature type="domain" description="ABC transporter" evidence="9">
    <location>
        <begin position="352"/>
        <end position="587"/>
    </location>
</feature>
<evidence type="ECO:0000256" key="6">
    <source>
        <dbReference type="ARBA" id="ARBA00022989"/>
    </source>
</evidence>
<dbReference type="OrthoDB" id="5288404at2"/>
<gene>
    <name evidence="11" type="ORF">FHP25_21665</name>
</gene>
<dbReference type="InterPro" id="IPR010128">
    <property type="entry name" value="ATPase_T1SS_PrtD-like"/>
</dbReference>
<dbReference type="NCBIfam" id="TIGR01842">
    <property type="entry name" value="type_I_sec_PrtD"/>
    <property type="match status" value="1"/>
</dbReference>
<dbReference type="EMBL" id="VDUZ01000026">
    <property type="protein sequence ID" value="TXL73295.1"/>
    <property type="molecule type" value="Genomic_DNA"/>
</dbReference>
<feature type="domain" description="ABC transmembrane type-1" evidence="10">
    <location>
        <begin position="42"/>
        <end position="321"/>
    </location>
</feature>
<name>A0A5C8PIF7_9HYPH</name>
<dbReference type="InterPro" id="IPR027417">
    <property type="entry name" value="P-loop_NTPase"/>
</dbReference>
<dbReference type="GO" id="GO:0140359">
    <property type="term" value="F:ABC-type transporter activity"/>
    <property type="evidence" value="ECO:0007669"/>
    <property type="project" value="InterPro"/>
</dbReference>
<dbReference type="PROSITE" id="PS50893">
    <property type="entry name" value="ABC_TRANSPORTER_2"/>
    <property type="match status" value="1"/>
</dbReference>
<dbReference type="Gene3D" id="1.20.1560.10">
    <property type="entry name" value="ABC transporter type 1, transmembrane domain"/>
    <property type="match status" value="1"/>
</dbReference>
<reference evidence="11 12" key="1">
    <citation type="submission" date="2019-06" db="EMBL/GenBank/DDBJ databases">
        <title>New taxonomy in bacterial strain CC-CFT640, isolated from vineyard.</title>
        <authorList>
            <person name="Lin S.-Y."/>
            <person name="Tsai C.-F."/>
            <person name="Young C.-C."/>
        </authorList>
    </citation>
    <scope>NUCLEOTIDE SEQUENCE [LARGE SCALE GENOMIC DNA]</scope>
    <source>
        <strain evidence="11 12">CC-CFT640</strain>
    </source>
</reference>
<comment type="similarity">
    <text evidence="2">Belongs to the ABC transporter superfamily.</text>
</comment>
<dbReference type="GO" id="GO:0005524">
    <property type="term" value="F:ATP binding"/>
    <property type="evidence" value="ECO:0007669"/>
    <property type="project" value="UniProtKB-KW"/>
</dbReference>
<dbReference type="SUPFAM" id="SSF90123">
    <property type="entry name" value="ABC transporter transmembrane region"/>
    <property type="match status" value="1"/>
</dbReference>
<evidence type="ECO:0000256" key="8">
    <source>
        <dbReference type="SAM" id="Phobius"/>
    </source>
</evidence>
<dbReference type="InterPro" id="IPR011527">
    <property type="entry name" value="ABC1_TM_dom"/>
</dbReference>
<dbReference type="Pfam" id="PF00664">
    <property type="entry name" value="ABC_membrane"/>
    <property type="match status" value="1"/>
</dbReference>
<dbReference type="GO" id="GO:0030256">
    <property type="term" value="C:type I protein secretion system complex"/>
    <property type="evidence" value="ECO:0007669"/>
    <property type="project" value="InterPro"/>
</dbReference>
<dbReference type="InterPro" id="IPR003593">
    <property type="entry name" value="AAA+_ATPase"/>
</dbReference>
<evidence type="ECO:0000256" key="1">
    <source>
        <dbReference type="ARBA" id="ARBA00004651"/>
    </source>
</evidence>
<feature type="transmembrane region" description="Helical" evidence="8">
    <location>
        <begin position="165"/>
        <end position="195"/>
    </location>
</feature>
<evidence type="ECO:0000256" key="5">
    <source>
        <dbReference type="ARBA" id="ARBA00022840"/>
    </source>
</evidence>
<dbReference type="GO" id="GO:0030253">
    <property type="term" value="P:protein secretion by the type I secretion system"/>
    <property type="evidence" value="ECO:0007669"/>
    <property type="project" value="InterPro"/>
</dbReference>
<comment type="subcellular location">
    <subcellularLocation>
        <location evidence="1">Cell membrane</location>
        <topology evidence="1">Multi-pass membrane protein</topology>
    </subcellularLocation>
</comment>
<dbReference type="GO" id="GO:0005886">
    <property type="term" value="C:plasma membrane"/>
    <property type="evidence" value="ECO:0007669"/>
    <property type="project" value="UniProtKB-SubCell"/>
</dbReference>
<keyword evidence="6 8" id="KW-1133">Transmembrane helix</keyword>
<evidence type="ECO:0000313" key="11">
    <source>
        <dbReference type="EMBL" id="TXL73295.1"/>
    </source>
</evidence>
<evidence type="ECO:0000259" key="9">
    <source>
        <dbReference type="PROSITE" id="PS50893"/>
    </source>
</evidence>
<evidence type="ECO:0000256" key="3">
    <source>
        <dbReference type="ARBA" id="ARBA00022692"/>
    </source>
</evidence>
<dbReference type="SUPFAM" id="SSF52540">
    <property type="entry name" value="P-loop containing nucleoside triphosphate hydrolases"/>
    <property type="match status" value="1"/>
</dbReference>
<feature type="transmembrane region" description="Helical" evidence="8">
    <location>
        <begin position="40"/>
        <end position="63"/>
    </location>
</feature>
<keyword evidence="3 8" id="KW-0812">Transmembrane</keyword>